<protein>
    <submittedName>
        <fullName evidence="1">Uncharacterized protein</fullName>
    </submittedName>
</protein>
<evidence type="ECO:0000313" key="1">
    <source>
        <dbReference type="EMBL" id="KAG5848880.1"/>
    </source>
</evidence>
<dbReference type="EMBL" id="JAFIRN010000005">
    <property type="protein sequence ID" value="KAG5848880.1"/>
    <property type="molecule type" value="Genomic_DNA"/>
</dbReference>
<dbReference type="Proteomes" id="UP001044222">
    <property type="component" value="Unassembled WGS sequence"/>
</dbReference>
<dbReference type="AlphaFoldDB" id="A0A9D3RZD1"/>
<evidence type="ECO:0000313" key="2">
    <source>
        <dbReference type="Proteomes" id="UP001044222"/>
    </source>
</evidence>
<name>A0A9D3RZD1_ANGAN</name>
<keyword evidence="2" id="KW-1185">Reference proteome</keyword>
<organism evidence="1 2">
    <name type="scientific">Anguilla anguilla</name>
    <name type="common">European freshwater eel</name>
    <name type="synonym">Muraena anguilla</name>
    <dbReference type="NCBI Taxonomy" id="7936"/>
    <lineage>
        <taxon>Eukaryota</taxon>
        <taxon>Metazoa</taxon>
        <taxon>Chordata</taxon>
        <taxon>Craniata</taxon>
        <taxon>Vertebrata</taxon>
        <taxon>Euteleostomi</taxon>
        <taxon>Actinopterygii</taxon>
        <taxon>Neopterygii</taxon>
        <taxon>Teleostei</taxon>
        <taxon>Anguilliformes</taxon>
        <taxon>Anguillidae</taxon>
        <taxon>Anguilla</taxon>
    </lineage>
</organism>
<comment type="caution">
    <text evidence="1">The sequence shown here is derived from an EMBL/GenBank/DDBJ whole genome shotgun (WGS) entry which is preliminary data.</text>
</comment>
<sequence>MPLQHPSPGQPLALLSLQQPLMATPKGTQPVQQSFFHTPGSTLSPLATVVSAASQATCKTVYIPQRKLEISTEDTLRQEPVLLNDLYQ</sequence>
<reference evidence="1" key="1">
    <citation type="submission" date="2021-01" db="EMBL/GenBank/DDBJ databases">
        <title>A chromosome-scale assembly of European eel, Anguilla anguilla.</title>
        <authorList>
            <person name="Henkel C."/>
            <person name="Jong-Raadsen S.A."/>
            <person name="Dufour S."/>
            <person name="Weltzien F.-A."/>
            <person name="Palstra A.P."/>
            <person name="Pelster B."/>
            <person name="Spaink H.P."/>
            <person name="Van Den Thillart G.E."/>
            <person name="Jansen H."/>
            <person name="Zahm M."/>
            <person name="Klopp C."/>
            <person name="Cedric C."/>
            <person name="Louis A."/>
            <person name="Berthelot C."/>
            <person name="Parey E."/>
            <person name="Roest Crollius H."/>
            <person name="Montfort J."/>
            <person name="Robinson-Rechavi M."/>
            <person name="Bucao C."/>
            <person name="Bouchez O."/>
            <person name="Gislard M."/>
            <person name="Lluch J."/>
            <person name="Milhes M."/>
            <person name="Lampietro C."/>
            <person name="Lopez Roques C."/>
            <person name="Donnadieu C."/>
            <person name="Braasch I."/>
            <person name="Desvignes T."/>
            <person name="Postlethwait J."/>
            <person name="Bobe J."/>
            <person name="Guiguen Y."/>
            <person name="Dirks R."/>
        </authorList>
    </citation>
    <scope>NUCLEOTIDE SEQUENCE</scope>
    <source>
        <strain evidence="1">Tag_6206</strain>
        <tissue evidence="1">Liver</tissue>
    </source>
</reference>
<proteinExistence type="predicted"/>
<gene>
    <name evidence="1" type="ORF">ANANG_G00104130</name>
</gene>
<accession>A0A9D3RZD1</accession>